<reference evidence="1" key="2">
    <citation type="submission" date="2024-10" db="UniProtKB">
        <authorList>
            <consortium name="EnsemblProtists"/>
        </authorList>
    </citation>
    <scope>IDENTIFICATION</scope>
</reference>
<evidence type="ECO:0000313" key="1">
    <source>
        <dbReference type="EnsemblProtists" id="EOD35791"/>
    </source>
</evidence>
<accession>A0A0D3KJ56</accession>
<protein>
    <submittedName>
        <fullName evidence="1">Uncharacterized protein</fullName>
    </submittedName>
</protein>
<dbReference type="GeneID" id="17281061"/>
<dbReference type="HOGENOM" id="CLU_1139792_0_0_1"/>
<dbReference type="EnsemblProtists" id="EOD35791">
    <property type="protein sequence ID" value="EOD35791"/>
    <property type="gene ID" value="EMIHUDRAFT_227350"/>
</dbReference>
<organism evidence="1 2">
    <name type="scientific">Emiliania huxleyi (strain CCMP1516)</name>
    <dbReference type="NCBI Taxonomy" id="280463"/>
    <lineage>
        <taxon>Eukaryota</taxon>
        <taxon>Haptista</taxon>
        <taxon>Haptophyta</taxon>
        <taxon>Prymnesiophyceae</taxon>
        <taxon>Isochrysidales</taxon>
        <taxon>Noelaerhabdaceae</taxon>
        <taxon>Emiliania</taxon>
    </lineage>
</organism>
<dbReference type="Proteomes" id="UP000013827">
    <property type="component" value="Unassembled WGS sequence"/>
</dbReference>
<dbReference type="KEGG" id="ehx:EMIHUDRAFT_227350"/>
<dbReference type="AlphaFoldDB" id="A0A0D3KJ56"/>
<sequence length="244" mass="26786">MLAELGAVMRERDQAVAALQHIREASEINDARHDATLAATVEAALRAVQAARARALLRRVIDSWHSHVEKATMLRNMRALSLRACSRAAAGSAPHSDSSAAPVQTPAVVGGTLFDPVRLRDEVLGPAPSSGLPAEALLKRLQHLSVENAFLRERTDHLETSVQSLSAELRDRKALLHHVYVVARRTVDPRATPAEPDVIRDFSDWAMPGFAAFLGDETRRRDREAWPRLRAAFPARLSAQLTVP</sequence>
<keyword evidence="2" id="KW-1185">Reference proteome</keyword>
<reference evidence="2" key="1">
    <citation type="journal article" date="2013" name="Nature">
        <title>Pan genome of the phytoplankton Emiliania underpins its global distribution.</title>
        <authorList>
            <person name="Read B.A."/>
            <person name="Kegel J."/>
            <person name="Klute M.J."/>
            <person name="Kuo A."/>
            <person name="Lefebvre S.C."/>
            <person name="Maumus F."/>
            <person name="Mayer C."/>
            <person name="Miller J."/>
            <person name="Monier A."/>
            <person name="Salamov A."/>
            <person name="Young J."/>
            <person name="Aguilar M."/>
            <person name="Claverie J.M."/>
            <person name="Frickenhaus S."/>
            <person name="Gonzalez K."/>
            <person name="Herman E.K."/>
            <person name="Lin Y.C."/>
            <person name="Napier J."/>
            <person name="Ogata H."/>
            <person name="Sarno A.F."/>
            <person name="Shmutz J."/>
            <person name="Schroeder D."/>
            <person name="de Vargas C."/>
            <person name="Verret F."/>
            <person name="von Dassow P."/>
            <person name="Valentin K."/>
            <person name="Van de Peer Y."/>
            <person name="Wheeler G."/>
            <person name="Dacks J.B."/>
            <person name="Delwiche C.F."/>
            <person name="Dyhrman S.T."/>
            <person name="Glockner G."/>
            <person name="John U."/>
            <person name="Richards T."/>
            <person name="Worden A.Z."/>
            <person name="Zhang X."/>
            <person name="Grigoriev I.V."/>
            <person name="Allen A.E."/>
            <person name="Bidle K."/>
            <person name="Borodovsky M."/>
            <person name="Bowler C."/>
            <person name="Brownlee C."/>
            <person name="Cock J.M."/>
            <person name="Elias M."/>
            <person name="Gladyshev V.N."/>
            <person name="Groth M."/>
            <person name="Guda C."/>
            <person name="Hadaegh A."/>
            <person name="Iglesias-Rodriguez M.D."/>
            <person name="Jenkins J."/>
            <person name="Jones B.M."/>
            <person name="Lawson T."/>
            <person name="Leese F."/>
            <person name="Lindquist E."/>
            <person name="Lobanov A."/>
            <person name="Lomsadze A."/>
            <person name="Malik S.B."/>
            <person name="Marsh M.E."/>
            <person name="Mackinder L."/>
            <person name="Mock T."/>
            <person name="Mueller-Roeber B."/>
            <person name="Pagarete A."/>
            <person name="Parker M."/>
            <person name="Probert I."/>
            <person name="Quesneville H."/>
            <person name="Raines C."/>
            <person name="Rensing S.A."/>
            <person name="Riano-Pachon D.M."/>
            <person name="Richier S."/>
            <person name="Rokitta S."/>
            <person name="Shiraiwa Y."/>
            <person name="Soanes D.M."/>
            <person name="van der Giezen M."/>
            <person name="Wahlund T.M."/>
            <person name="Williams B."/>
            <person name="Wilson W."/>
            <person name="Wolfe G."/>
            <person name="Wurch L.L."/>
        </authorList>
    </citation>
    <scope>NUCLEOTIDE SEQUENCE</scope>
</reference>
<dbReference type="RefSeq" id="XP_005788220.1">
    <property type="nucleotide sequence ID" value="XM_005788163.1"/>
</dbReference>
<name>A0A0D3KJ56_EMIH1</name>
<evidence type="ECO:0000313" key="2">
    <source>
        <dbReference type="Proteomes" id="UP000013827"/>
    </source>
</evidence>
<dbReference type="PaxDb" id="2903-EOD35791"/>
<proteinExistence type="predicted"/>